<feature type="transmembrane region" description="Helical" evidence="2">
    <location>
        <begin position="91"/>
        <end position="110"/>
    </location>
</feature>
<organism evidence="3">
    <name type="scientific">hydrocarbon metagenome</name>
    <dbReference type="NCBI Taxonomy" id="938273"/>
    <lineage>
        <taxon>unclassified sequences</taxon>
        <taxon>metagenomes</taxon>
        <taxon>ecological metagenomes</taxon>
    </lineage>
</organism>
<keyword evidence="2" id="KW-1133">Transmembrane helix</keyword>
<keyword evidence="2" id="KW-0472">Membrane</keyword>
<keyword evidence="1" id="KW-0175">Coiled coil</keyword>
<feature type="coiled-coil region" evidence="1">
    <location>
        <begin position="246"/>
        <end position="292"/>
    </location>
</feature>
<accession>A0A0W8F8Z7</accession>
<keyword evidence="2" id="KW-0812">Transmembrane</keyword>
<dbReference type="EMBL" id="LNQE01001448">
    <property type="protein sequence ID" value="KUG17343.1"/>
    <property type="molecule type" value="Genomic_DNA"/>
</dbReference>
<evidence type="ECO:0000256" key="2">
    <source>
        <dbReference type="SAM" id="Phobius"/>
    </source>
</evidence>
<name>A0A0W8F8Z7_9ZZZZ</name>
<evidence type="ECO:0000313" key="3">
    <source>
        <dbReference type="EMBL" id="KUG17343.1"/>
    </source>
</evidence>
<evidence type="ECO:0000256" key="1">
    <source>
        <dbReference type="SAM" id="Coils"/>
    </source>
</evidence>
<gene>
    <name evidence="3" type="ORF">ASZ90_012964</name>
</gene>
<feature type="transmembrane region" description="Helical" evidence="2">
    <location>
        <begin position="298"/>
        <end position="318"/>
    </location>
</feature>
<feature type="coiled-coil region" evidence="1">
    <location>
        <begin position="150"/>
        <end position="190"/>
    </location>
</feature>
<protein>
    <submittedName>
        <fullName evidence="3">Uncharacterized protein</fullName>
    </submittedName>
</protein>
<sequence length="368" mass="41156">MIIIILIACDRMCPAYITYLGDCAYQLTKKSLSLPYDEKILPANKISVLNLTLNRMEIPADSYSGNIYLIMKGSTDRLTIPIAINTRIGPWRAVLALFFGIILGWLFRYAQKKEPQSKALKYVYRLESDIRKTDPGDQQILLPMIEKVRGEVYKEKLETVQAELKAIEARMQTLKELREIEKNLKTLGNNDYVGQIDSIRHKIKMKKDEDAKNDLEGLLKALRGTLDMGQEGPKENLKVVSSANEAAQASKRAKEAAEGADELKKQGGQDAIQQLQQKLKNSIIKIANNSDQFQAETALWILPPLLYLILLLLSLAMGFRSEYIEKGLTFGTNPFGDYMSLILWGITTDIAVSGINGLIGKKEGSTPG</sequence>
<reference evidence="3" key="1">
    <citation type="journal article" date="2015" name="Proc. Natl. Acad. Sci. U.S.A.">
        <title>Networks of energetic and metabolic interactions define dynamics in microbial communities.</title>
        <authorList>
            <person name="Embree M."/>
            <person name="Liu J.K."/>
            <person name="Al-Bassam M.M."/>
            <person name="Zengler K."/>
        </authorList>
    </citation>
    <scope>NUCLEOTIDE SEQUENCE</scope>
</reference>
<dbReference type="AlphaFoldDB" id="A0A0W8F8Z7"/>
<feature type="transmembrane region" description="Helical" evidence="2">
    <location>
        <begin position="338"/>
        <end position="359"/>
    </location>
</feature>
<comment type="caution">
    <text evidence="3">The sequence shown here is derived from an EMBL/GenBank/DDBJ whole genome shotgun (WGS) entry which is preliminary data.</text>
</comment>
<proteinExistence type="predicted"/>